<evidence type="ECO:0000313" key="2">
    <source>
        <dbReference type="EMBL" id="SPC81437.1"/>
    </source>
</evidence>
<evidence type="ECO:0000256" key="1">
    <source>
        <dbReference type="SAM" id="MobiDB-lite"/>
    </source>
</evidence>
<reference evidence="2" key="1">
    <citation type="submission" date="2018-02" db="EMBL/GenBank/DDBJ databases">
        <authorList>
            <person name="Cohen D.B."/>
            <person name="Kent A.D."/>
        </authorList>
    </citation>
    <scope>NUCLEOTIDE SEQUENCE</scope>
</reference>
<gene>
    <name evidence="3" type="ORF">FSB_LOCUS40558</name>
    <name evidence="2" type="ORF">FSB_LOCUS9319</name>
</gene>
<dbReference type="EMBL" id="OIVN01003650">
    <property type="protein sequence ID" value="SPD12676.1"/>
    <property type="molecule type" value="Genomic_DNA"/>
</dbReference>
<protein>
    <submittedName>
        <fullName evidence="2">Uncharacterized protein</fullName>
    </submittedName>
</protein>
<dbReference type="AlphaFoldDB" id="A0A2N9ERJ9"/>
<dbReference type="EMBL" id="OIVN01000514">
    <property type="protein sequence ID" value="SPC81437.1"/>
    <property type="molecule type" value="Genomic_DNA"/>
</dbReference>
<organism evidence="2">
    <name type="scientific">Fagus sylvatica</name>
    <name type="common">Beechnut</name>
    <dbReference type="NCBI Taxonomy" id="28930"/>
    <lineage>
        <taxon>Eukaryota</taxon>
        <taxon>Viridiplantae</taxon>
        <taxon>Streptophyta</taxon>
        <taxon>Embryophyta</taxon>
        <taxon>Tracheophyta</taxon>
        <taxon>Spermatophyta</taxon>
        <taxon>Magnoliopsida</taxon>
        <taxon>eudicotyledons</taxon>
        <taxon>Gunneridae</taxon>
        <taxon>Pentapetalae</taxon>
        <taxon>rosids</taxon>
        <taxon>fabids</taxon>
        <taxon>Fagales</taxon>
        <taxon>Fagaceae</taxon>
        <taxon>Fagus</taxon>
    </lineage>
</organism>
<evidence type="ECO:0000313" key="3">
    <source>
        <dbReference type="EMBL" id="SPD12676.1"/>
    </source>
</evidence>
<accession>A0A2N9ERJ9</accession>
<feature type="region of interest" description="Disordered" evidence="1">
    <location>
        <begin position="120"/>
        <end position="139"/>
    </location>
</feature>
<name>A0A2N9ERJ9_FAGSY</name>
<sequence>MGSELGRPSKCEIFVLALASEVVDEEHDEECNADDLHGEGFQTNRFLLLVRFGFGIGGSGIVGNYWCFEGFIFDYYWSETGGFGIGLSEWRGVRVEEFGFKFRLRVFGIKAFEVGIGERGGKGRGRRSGWKGETGSEIV</sequence>
<proteinExistence type="predicted"/>